<comment type="caution">
    <text evidence="1">The sequence shown here is derived from an EMBL/GenBank/DDBJ whole genome shotgun (WGS) entry which is preliminary data.</text>
</comment>
<evidence type="ECO:0008006" key="3">
    <source>
        <dbReference type="Google" id="ProtNLM"/>
    </source>
</evidence>
<dbReference type="InterPro" id="IPR036513">
    <property type="entry name" value="STAS_dom_sf"/>
</dbReference>
<sequence length="124" mass="14379">MLETILKLNFCTLSFYDSYVIAVINEGEHIDHEINQKLINIMDEHYETPYVYITHRIHSYSVDPHVYPKTTTAKNLTGFAVVSDDYVSKNNAKIERLFFGKPFEIFSELDDAITWAKNLIEKGS</sequence>
<keyword evidence="2" id="KW-1185">Reference proteome</keyword>
<proteinExistence type="predicted"/>
<evidence type="ECO:0000313" key="2">
    <source>
        <dbReference type="Proteomes" id="UP001529085"/>
    </source>
</evidence>
<evidence type="ECO:0000313" key="1">
    <source>
        <dbReference type="EMBL" id="MDG4715463.1"/>
    </source>
</evidence>
<dbReference type="SUPFAM" id="SSF52091">
    <property type="entry name" value="SpoIIaa-like"/>
    <property type="match status" value="1"/>
</dbReference>
<dbReference type="Proteomes" id="UP001529085">
    <property type="component" value="Unassembled WGS sequence"/>
</dbReference>
<gene>
    <name evidence="1" type="ORF">P7122_06245</name>
</gene>
<organism evidence="1 2">
    <name type="scientific">Winogradskyella marincola</name>
    <dbReference type="NCBI Taxonomy" id="3037795"/>
    <lineage>
        <taxon>Bacteria</taxon>
        <taxon>Pseudomonadati</taxon>
        <taxon>Bacteroidota</taxon>
        <taxon>Flavobacteriia</taxon>
        <taxon>Flavobacteriales</taxon>
        <taxon>Flavobacteriaceae</taxon>
        <taxon>Winogradskyella</taxon>
    </lineage>
</organism>
<dbReference type="EMBL" id="JARSBN010000003">
    <property type="protein sequence ID" value="MDG4715463.1"/>
    <property type="molecule type" value="Genomic_DNA"/>
</dbReference>
<dbReference type="RefSeq" id="WP_278004922.1">
    <property type="nucleotide sequence ID" value="NZ_JARSBN010000003.1"/>
</dbReference>
<name>A0ABT6G094_9FLAO</name>
<reference evidence="1 2" key="1">
    <citation type="submission" date="2023-03" db="EMBL/GenBank/DDBJ databases">
        <title>Strain YYF002 represents a novel species in the genus Winogradskyella isolated from seawater.</title>
        <authorList>
            <person name="Fu Z.-Y."/>
        </authorList>
    </citation>
    <scope>NUCLEOTIDE SEQUENCE [LARGE SCALE GENOMIC DNA]</scope>
    <source>
        <strain evidence="1 2">YYF002</strain>
    </source>
</reference>
<protein>
    <recommendedName>
        <fullName evidence="3">STAS/SEC14 domain-containing protein</fullName>
    </recommendedName>
</protein>
<accession>A0ABT6G094</accession>